<keyword evidence="1" id="KW-0472">Membrane</keyword>
<evidence type="ECO:0000313" key="3">
    <source>
        <dbReference type="Proteomes" id="UP000187203"/>
    </source>
</evidence>
<dbReference type="AlphaFoldDB" id="A0A1R3G7T5"/>
<proteinExistence type="predicted"/>
<keyword evidence="1" id="KW-1133">Transmembrane helix</keyword>
<comment type="caution">
    <text evidence="2">The sequence shown here is derived from an EMBL/GenBank/DDBJ whole genome shotgun (WGS) entry which is preliminary data.</text>
</comment>
<sequence>MMGELYLSSALGKETYVNVEIPEIAEFKMKMRQAADEASVELLGEMENSQNQLVDQVLWVGAFVHIFLGAIGQTSDVFFVVVWRAGQVWVLKESLLVAHLLLPFVWRVLLFGILLPCGCLHLQLVLVWLLASILLPPLKGMHPSKSVKVVNYNPPAEAGRNELVSSDSLIDVPVSGCTRATVTLGGYPDGYPVVPPALCHSVGSCSDRGC</sequence>
<feature type="transmembrane region" description="Helical" evidence="1">
    <location>
        <begin position="57"/>
        <end position="83"/>
    </location>
</feature>
<dbReference type="EMBL" id="AWUE01023316">
    <property type="protein sequence ID" value="OMO54164.1"/>
    <property type="molecule type" value="Genomic_DNA"/>
</dbReference>
<dbReference type="Proteomes" id="UP000187203">
    <property type="component" value="Unassembled WGS sequence"/>
</dbReference>
<evidence type="ECO:0000256" key="1">
    <source>
        <dbReference type="SAM" id="Phobius"/>
    </source>
</evidence>
<protein>
    <submittedName>
        <fullName evidence="2">Uncharacterized protein</fullName>
    </submittedName>
</protein>
<reference evidence="3" key="1">
    <citation type="submission" date="2013-09" db="EMBL/GenBank/DDBJ databases">
        <title>Corchorus olitorius genome sequencing.</title>
        <authorList>
            <person name="Alam M."/>
            <person name="Haque M.S."/>
            <person name="Islam M.S."/>
            <person name="Emdad E.M."/>
            <person name="Islam M.M."/>
            <person name="Ahmed B."/>
            <person name="Halim A."/>
            <person name="Hossen Q.M.M."/>
            <person name="Hossain M.Z."/>
            <person name="Ahmed R."/>
            <person name="Khan M.M."/>
            <person name="Islam R."/>
            <person name="Rashid M.M."/>
            <person name="Khan S.A."/>
            <person name="Rahman M.S."/>
            <person name="Alam M."/>
            <person name="Yahiya A.S."/>
            <person name="Khan M.S."/>
            <person name="Azam M.S."/>
            <person name="Haque T."/>
            <person name="Lashkar M.Z.H."/>
            <person name="Akhand A.I."/>
            <person name="Morshed G."/>
            <person name="Roy S."/>
            <person name="Uddin K.S."/>
            <person name="Rabeya T."/>
            <person name="Hossain A.S."/>
            <person name="Chowdhury A."/>
            <person name="Snigdha A.R."/>
            <person name="Mortoza M.S."/>
            <person name="Matin S.A."/>
            <person name="Hoque S.M.E."/>
            <person name="Islam M.K."/>
            <person name="Roy D.K."/>
            <person name="Haider R."/>
            <person name="Moosa M.M."/>
            <person name="Elias S.M."/>
            <person name="Hasan A.M."/>
            <person name="Jahan S."/>
            <person name="Shafiuddin M."/>
            <person name="Mahmood N."/>
            <person name="Shommy N.S."/>
        </authorList>
    </citation>
    <scope>NUCLEOTIDE SEQUENCE [LARGE SCALE GENOMIC DNA]</scope>
    <source>
        <strain evidence="3">cv. O-4</strain>
    </source>
</reference>
<gene>
    <name evidence="2" type="ORF">COLO4_36576</name>
</gene>
<organism evidence="2 3">
    <name type="scientific">Corchorus olitorius</name>
    <dbReference type="NCBI Taxonomy" id="93759"/>
    <lineage>
        <taxon>Eukaryota</taxon>
        <taxon>Viridiplantae</taxon>
        <taxon>Streptophyta</taxon>
        <taxon>Embryophyta</taxon>
        <taxon>Tracheophyta</taxon>
        <taxon>Spermatophyta</taxon>
        <taxon>Magnoliopsida</taxon>
        <taxon>eudicotyledons</taxon>
        <taxon>Gunneridae</taxon>
        <taxon>Pentapetalae</taxon>
        <taxon>rosids</taxon>
        <taxon>malvids</taxon>
        <taxon>Malvales</taxon>
        <taxon>Malvaceae</taxon>
        <taxon>Grewioideae</taxon>
        <taxon>Apeibeae</taxon>
        <taxon>Corchorus</taxon>
    </lineage>
</organism>
<evidence type="ECO:0000313" key="2">
    <source>
        <dbReference type="EMBL" id="OMO54164.1"/>
    </source>
</evidence>
<keyword evidence="1" id="KW-0812">Transmembrane</keyword>
<keyword evidence="3" id="KW-1185">Reference proteome</keyword>
<accession>A0A1R3G7T5</accession>
<dbReference type="OrthoDB" id="1931061at2759"/>
<name>A0A1R3G7T5_9ROSI</name>